<accession>A0A816Q236</accession>
<evidence type="ECO:0000313" key="2">
    <source>
        <dbReference type="EMBL" id="CAF2056661.1"/>
    </source>
</evidence>
<gene>
    <name evidence="2" type="ORF">DARMORV10_C06P12970.1</name>
</gene>
<dbReference type="Proteomes" id="UP001295469">
    <property type="component" value="Chromosome C06"/>
</dbReference>
<dbReference type="EMBL" id="HG994370">
    <property type="protein sequence ID" value="CAF2056661.1"/>
    <property type="molecule type" value="Genomic_DNA"/>
</dbReference>
<proteinExistence type="predicted"/>
<name>A0A816Q236_BRANA</name>
<feature type="non-terminal residue" evidence="2">
    <location>
        <position position="1"/>
    </location>
</feature>
<evidence type="ECO:0000256" key="1">
    <source>
        <dbReference type="SAM" id="MobiDB-lite"/>
    </source>
</evidence>
<sequence length="37" mass="3983">DILTKVNPPRSFSSSEAETEKTEEEVDGEDIGATVVC</sequence>
<organism evidence="2">
    <name type="scientific">Brassica napus</name>
    <name type="common">Rape</name>
    <dbReference type="NCBI Taxonomy" id="3708"/>
    <lineage>
        <taxon>Eukaryota</taxon>
        <taxon>Viridiplantae</taxon>
        <taxon>Streptophyta</taxon>
        <taxon>Embryophyta</taxon>
        <taxon>Tracheophyta</taxon>
        <taxon>Spermatophyta</taxon>
        <taxon>Magnoliopsida</taxon>
        <taxon>eudicotyledons</taxon>
        <taxon>Gunneridae</taxon>
        <taxon>Pentapetalae</taxon>
        <taxon>rosids</taxon>
        <taxon>malvids</taxon>
        <taxon>Brassicales</taxon>
        <taxon>Brassicaceae</taxon>
        <taxon>Brassiceae</taxon>
        <taxon>Brassica</taxon>
    </lineage>
</organism>
<feature type="compositionally biased region" description="Acidic residues" evidence="1">
    <location>
        <begin position="21"/>
        <end position="30"/>
    </location>
</feature>
<feature type="region of interest" description="Disordered" evidence="1">
    <location>
        <begin position="1"/>
        <end position="37"/>
    </location>
</feature>
<reference evidence="2" key="1">
    <citation type="submission" date="2021-01" db="EMBL/GenBank/DDBJ databases">
        <authorList>
            <consortium name="Genoscope - CEA"/>
            <person name="William W."/>
        </authorList>
    </citation>
    <scope>NUCLEOTIDE SEQUENCE</scope>
</reference>
<dbReference type="AlphaFoldDB" id="A0A816Q236"/>
<protein>
    <submittedName>
        <fullName evidence="2">(rape) hypothetical protein</fullName>
    </submittedName>
</protein>